<dbReference type="EMBL" id="FQZO01000002">
    <property type="protein sequence ID" value="SHI89236.1"/>
    <property type="molecule type" value="Genomic_DNA"/>
</dbReference>
<name>A0A1M6EV13_9CLOT</name>
<dbReference type="AlphaFoldDB" id="A0A1M6EV13"/>
<dbReference type="InterPro" id="IPR006520">
    <property type="entry name" value="Dit_BPSPP_N"/>
</dbReference>
<evidence type="ECO:0000313" key="2">
    <source>
        <dbReference type="Proteomes" id="UP000184080"/>
    </source>
</evidence>
<dbReference type="RefSeq" id="WP_073005508.1">
    <property type="nucleotide sequence ID" value="NZ_FQZO01000002.1"/>
</dbReference>
<evidence type="ECO:0000313" key="1">
    <source>
        <dbReference type="EMBL" id="SHI89236.1"/>
    </source>
</evidence>
<sequence>METGFVWKNIHSSEKGFKIISLPPITTYEKRVEKIVVPGRNGYLTNTDNSYEGEVKSVEFDYFGDNFRDIKTWLTGGGDVIFSNEPDRFYKANIINKINLQQVLQKFHSGIVQFDCQPFGYSLTEKKVTVTTTNYKLIYNGTMEIKPVIKVYGVGDITLTVNNSNVILKGIDAYITLNGELEDAYKDTMLQNSKMQGEFPILKPGENIIDYIGNVSKIEIIYREAYL</sequence>
<proteinExistence type="predicted"/>
<dbReference type="STRING" id="1121298.SAMN05444401_1703"/>
<reference evidence="1 2" key="1">
    <citation type="submission" date="2016-11" db="EMBL/GenBank/DDBJ databases">
        <authorList>
            <person name="Jaros S."/>
            <person name="Januszkiewicz K."/>
            <person name="Wedrychowicz H."/>
        </authorList>
    </citation>
    <scope>NUCLEOTIDE SEQUENCE [LARGE SCALE GENOMIC DNA]</scope>
    <source>
        <strain evidence="1 2">DSM 21864</strain>
    </source>
</reference>
<dbReference type="NCBIfam" id="TIGR01633">
    <property type="entry name" value="phi3626_gp14_N"/>
    <property type="match status" value="1"/>
</dbReference>
<dbReference type="Proteomes" id="UP000184080">
    <property type="component" value="Unassembled WGS sequence"/>
</dbReference>
<gene>
    <name evidence="1" type="ORF">SAMN05444401_1703</name>
</gene>
<dbReference type="Gene3D" id="2.40.30.200">
    <property type="match status" value="1"/>
</dbReference>
<organism evidence="1 2">
    <name type="scientific">Clostridium amylolyticum</name>
    <dbReference type="NCBI Taxonomy" id="1121298"/>
    <lineage>
        <taxon>Bacteria</taxon>
        <taxon>Bacillati</taxon>
        <taxon>Bacillota</taxon>
        <taxon>Clostridia</taxon>
        <taxon>Eubacteriales</taxon>
        <taxon>Clostridiaceae</taxon>
        <taxon>Clostridium</taxon>
    </lineage>
</organism>
<protein>
    <submittedName>
        <fullName evidence="1">Putative phage tail component, N-terminal domain-containing protein</fullName>
    </submittedName>
</protein>
<keyword evidence="2" id="KW-1185">Reference proteome</keyword>
<accession>A0A1M6EV13</accession>
<dbReference type="OrthoDB" id="2734969at2"/>